<keyword evidence="7" id="KW-1185">Reference proteome</keyword>
<evidence type="ECO:0000256" key="4">
    <source>
        <dbReference type="PROSITE-ProRule" id="PRU00409"/>
    </source>
</evidence>
<accession>A0A0F5HQD9</accession>
<keyword evidence="1" id="KW-0436">Ligase</keyword>
<dbReference type="PANTHER" id="PTHR43585:SF2">
    <property type="entry name" value="ATP-GRASP ENZYME FSQD"/>
    <property type="match status" value="1"/>
</dbReference>
<proteinExistence type="predicted"/>
<dbReference type="PANTHER" id="PTHR43585">
    <property type="entry name" value="FUMIPYRROLE BIOSYNTHESIS PROTEIN C"/>
    <property type="match status" value="1"/>
</dbReference>
<dbReference type="InterPro" id="IPR040570">
    <property type="entry name" value="LAL_C2"/>
</dbReference>
<sequence>MTSDLKHYNKKFALDALQEVDEIIEIDSSVDVPGILGEIKRIGKIDAFLSFNDMHARTAAEVAKALGLPGIDPIAVANAKNKAKSRRIFKEKNVPSIHYTYVLEHELPKLKNINFPVVIKPTDGTASRFVKLLDHEDDLRKYYSEIKEVDSYGRSIKREKEFLIEKYITGDVVSVEMLCYEGSYHVLGLTGRDISGMPFFVETGFYFPLEREDADEIINVALKAVEVLGIDFGFCHVELILSEDGPVVIEVNPRLAGAVIPKLMHISTGQDPLDLVLDLHLGKRIDIQGEQKKQLICGHYFYSNRVGKVQRLHHLDEVRKLDYCIQASITKGIGTHINGLSSNFDLIGNVIFEADDMEDAKLKKERIEQTVQIEVMDD</sequence>
<dbReference type="EMBL" id="JWIR02000076">
    <property type="protein sequence ID" value="KKB35042.1"/>
    <property type="molecule type" value="Genomic_DNA"/>
</dbReference>
<dbReference type="InterPro" id="IPR011761">
    <property type="entry name" value="ATP-grasp"/>
</dbReference>
<dbReference type="SUPFAM" id="SSF56059">
    <property type="entry name" value="Glutathione synthetase ATP-binding domain-like"/>
    <property type="match status" value="1"/>
</dbReference>
<comment type="caution">
    <text evidence="6">The sequence shown here is derived from an EMBL/GenBank/DDBJ whole genome shotgun (WGS) entry which is preliminary data.</text>
</comment>
<dbReference type="PROSITE" id="PS50975">
    <property type="entry name" value="ATP_GRASP"/>
    <property type="match status" value="1"/>
</dbReference>
<evidence type="ECO:0000256" key="3">
    <source>
        <dbReference type="ARBA" id="ARBA00022840"/>
    </source>
</evidence>
<dbReference type="Proteomes" id="UP000031563">
    <property type="component" value="Unassembled WGS sequence"/>
</dbReference>
<dbReference type="GO" id="GO:0046872">
    <property type="term" value="F:metal ion binding"/>
    <property type="evidence" value="ECO:0007669"/>
    <property type="project" value="InterPro"/>
</dbReference>
<dbReference type="GO" id="GO:0016874">
    <property type="term" value="F:ligase activity"/>
    <property type="evidence" value="ECO:0007669"/>
    <property type="project" value="UniProtKB-KW"/>
</dbReference>
<gene>
    <name evidence="6" type="ORF">QY95_03613</name>
</gene>
<keyword evidence="3 4" id="KW-0067">ATP-binding</keyword>
<dbReference type="InterPro" id="IPR005479">
    <property type="entry name" value="CPAse_ATP-bd"/>
</dbReference>
<reference evidence="6" key="1">
    <citation type="submission" date="2015-02" db="EMBL/GenBank/DDBJ databases">
        <title>Genome Assembly of Bacillaceae bacterium MTCC 8252.</title>
        <authorList>
            <person name="Verma A."/>
            <person name="Khatri I."/>
            <person name="Mual P."/>
            <person name="Subramanian S."/>
            <person name="Krishnamurthi S."/>
        </authorList>
    </citation>
    <scope>NUCLEOTIDE SEQUENCE [LARGE SCALE GENOMIC DNA]</scope>
    <source>
        <strain evidence="6">MTCC 8252</strain>
    </source>
</reference>
<dbReference type="GO" id="GO:0005524">
    <property type="term" value="F:ATP binding"/>
    <property type="evidence" value="ECO:0007669"/>
    <property type="project" value="UniProtKB-UniRule"/>
</dbReference>
<feature type="domain" description="ATP-grasp" evidence="5">
    <location>
        <begin position="86"/>
        <end position="281"/>
    </location>
</feature>
<dbReference type="Gene3D" id="3.30.470.20">
    <property type="entry name" value="ATP-grasp fold, B domain"/>
    <property type="match status" value="1"/>
</dbReference>
<organism evidence="6 7">
    <name type="scientific">Bacillus thermotolerans</name>
    <name type="common">Quasibacillus thermotolerans</name>
    <dbReference type="NCBI Taxonomy" id="1221996"/>
    <lineage>
        <taxon>Bacteria</taxon>
        <taxon>Bacillati</taxon>
        <taxon>Bacillota</taxon>
        <taxon>Bacilli</taxon>
        <taxon>Bacillales</taxon>
        <taxon>Bacillaceae</taxon>
        <taxon>Bacillus</taxon>
    </lineage>
</organism>
<keyword evidence="2 4" id="KW-0547">Nucleotide-binding</keyword>
<dbReference type="Gene3D" id="3.40.50.20">
    <property type="match status" value="1"/>
</dbReference>
<evidence type="ECO:0000256" key="2">
    <source>
        <dbReference type="ARBA" id="ARBA00022741"/>
    </source>
</evidence>
<dbReference type="Pfam" id="PF13535">
    <property type="entry name" value="ATP-grasp_4"/>
    <property type="match status" value="1"/>
</dbReference>
<dbReference type="Pfam" id="PF18603">
    <property type="entry name" value="LAL_C2"/>
    <property type="match status" value="1"/>
</dbReference>
<name>A0A0F5HQD9_BACTR</name>
<dbReference type="AlphaFoldDB" id="A0A0F5HQD9"/>
<evidence type="ECO:0000313" key="7">
    <source>
        <dbReference type="Proteomes" id="UP000031563"/>
    </source>
</evidence>
<evidence type="ECO:0000313" key="6">
    <source>
        <dbReference type="EMBL" id="KKB35042.1"/>
    </source>
</evidence>
<protein>
    <recommendedName>
        <fullName evidence="5">ATP-grasp domain-containing protein</fullName>
    </recommendedName>
</protein>
<dbReference type="PROSITE" id="PS00867">
    <property type="entry name" value="CPSASE_2"/>
    <property type="match status" value="1"/>
</dbReference>
<evidence type="ECO:0000256" key="1">
    <source>
        <dbReference type="ARBA" id="ARBA00022598"/>
    </source>
</evidence>
<evidence type="ECO:0000259" key="5">
    <source>
        <dbReference type="PROSITE" id="PS50975"/>
    </source>
</evidence>
<dbReference type="STRING" id="1221996.QY95_03613"/>
<dbReference type="InterPro" id="IPR052032">
    <property type="entry name" value="ATP-dep_AA_Ligase"/>
</dbReference>